<feature type="coiled-coil region" evidence="5">
    <location>
        <begin position="37"/>
        <end position="64"/>
    </location>
</feature>
<dbReference type="Pfam" id="PF01025">
    <property type="entry name" value="GrpE"/>
    <property type="match status" value="1"/>
</dbReference>
<organism evidence="7">
    <name type="scientific">uncultured marine thaumarchaeote KM3_35_A11</name>
    <dbReference type="NCBI Taxonomy" id="1456130"/>
    <lineage>
        <taxon>Archaea</taxon>
        <taxon>Nitrososphaerota</taxon>
        <taxon>environmental samples</taxon>
    </lineage>
</organism>
<evidence type="ECO:0000256" key="2">
    <source>
        <dbReference type="ARBA" id="ARBA00023186"/>
    </source>
</evidence>
<evidence type="ECO:0000256" key="3">
    <source>
        <dbReference type="RuleBase" id="RU000639"/>
    </source>
</evidence>
<comment type="similarity">
    <text evidence="1 4">Belongs to the GrpE family.</text>
</comment>
<feature type="region of interest" description="Disordered" evidence="6">
    <location>
        <begin position="1"/>
        <end position="29"/>
    </location>
</feature>
<sequence length="194" mass="22461">MSNKDSSLNEDQENVETKDINLNNNEKKETGINKSQAAFYKFQIDELKEHLEKEEKNSAIATDKWKRALADYQNLEKQTIDRINVREDKIILHFLTVYEDFIRAKNAYVKDGINVDGLNVIIKNMESILDNYEVKAIEAEGKELDPKLHEVVQEIEEDNLEEGTIVKEIAKGYIIRGKVLKYSKVCVSKKLIKK</sequence>
<evidence type="ECO:0000313" key="7">
    <source>
        <dbReference type="EMBL" id="AIF09101.1"/>
    </source>
</evidence>
<dbReference type="GO" id="GO:0000774">
    <property type="term" value="F:adenyl-nucleotide exchange factor activity"/>
    <property type="evidence" value="ECO:0007669"/>
    <property type="project" value="InterPro"/>
</dbReference>
<proteinExistence type="inferred from homology"/>
<evidence type="ECO:0000256" key="5">
    <source>
        <dbReference type="SAM" id="Coils"/>
    </source>
</evidence>
<feature type="compositionally biased region" description="Basic and acidic residues" evidence="6">
    <location>
        <begin position="15"/>
        <end position="29"/>
    </location>
</feature>
<dbReference type="HAMAP" id="MF_01151">
    <property type="entry name" value="GrpE"/>
    <property type="match status" value="1"/>
</dbReference>
<evidence type="ECO:0000256" key="4">
    <source>
        <dbReference type="RuleBase" id="RU004478"/>
    </source>
</evidence>
<gene>
    <name evidence="7" type="primary">GRPE</name>
</gene>
<dbReference type="SUPFAM" id="SSF58014">
    <property type="entry name" value="Coiled-coil domain of nucleotide exchange factor GrpE"/>
    <property type="match status" value="1"/>
</dbReference>
<dbReference type="GO" id="GO:0051082">
    <property type="term" value="F:unfolded protein binding"/>
    <property type="evidence" value="ECO:0007669"/>
    <property type="project" value="TreeGrafter"/>
</dbReference>
<dbReference type="PRINTS" id="PR00773">
    <property type="entry name" value="GRPEPROTEIN"/>
</dbReference>
<comment type="function">
    <text evidence="3">Participates actively in the response to hyperosmotic and heat shock by preventing the aggregation of stress-denatured proteins, in association with DnaK and GrpE. It is the nucleotide exchange factor for DnaK and may function as a thermosensor. Unfolded proteins bind initially to DnaJ; upon interaction with the DnaJ-bound protein, DnaK hydrolyzes its bound ATP, resulting in the formation of a stable complex. GrpE releases ADP from DnaK; ATP binding to DnaK triggers the release of the substrate protein, thus completing the reaction cycle. Several rounds of ATP-dependent interactions between DnaJ, DnaK and GrpE are required for fully efficient folding.</text>
</comment>
<dbReference type="AlphaFoldDB" id="A0A075GYU1"/>
<evidence type="ECO:0000256" key="6">
    <source>
        <dbReference type="SAM" id="MobiDB-lite"/>
    </source>
</evidence>
<keyword evidence="2 3" id="KW-0143">Chaperone</keyword>
<dbReference type="GO" id="GO:0006457">
    <property type="term" value="P:protein folding"/>
    <property type="evidence" value="ECO:0007669"/>
    <property type="project" value="InterPro"/>
</dbReference>
<keyword evidence="3 7" id="KW-0346">Stress response</keyword>
<reference evidence="7" key="1">
    <citation type="journal article" date="2014" name="Genome Biol. Evol.">
        <title>Pangenome evidence for extensive interdomain horizontal transfer affecting lineage core and shell genes in uncultured planktonic thaumarchaeota and euryarchaeota.</title>
        <authorList>
            <person name="Deschamps P."/>
            <person name="Zivanovic Y."/>
            <person name="Moreira D."/>
            <person name="Rodriguez-Valera F."/>
            <person name="Lopez-Garcia P."/>
        </authorList>
    </citation>
    <scope>NUCLEOTIDE SEQUENCE</scope>
</reference>
<dbReference type="GO" id="GO:0042803">
    <property type="term" value="F:protein homodimerization activity"/>
    <property type="evidence" value="ECO:0007669"/>
    <property type="project" value="InterPro"/>
</dbReference>
<dbReference type="Gene3D" id="3.90.20.20">
    <property type="match status" value="1"/>
</dbReference>
<dbReference type="SUPFAM" id="SSF51064">
    <property type="entry name" value="Head domain of nucleotide exchange factor GrpE"/>
    <property type="match status" value="1"/>
</dbReference>
<dbReference type="InterPro" id="IPR009012">
    <property type="entry name" value="GrpE_head"/>
</dbReference>
<protein>
    <recommendedName>
        <fullName evidence="3">Protein GrpE</fullName>
    </recommendedName>
</protein>
<dbReference type="EMBL" id="KF900852">
    <property type="protein sequence ID" value="AIF09101.1"/>
    <property type="molecule type" value="Genomic_DNA"/>
</dbReference>
<accession>A0A075GYU1</accession>
<dbReference type="GO" id="GO:0051087">
    <property type="term" value="F:protein-folding chaperone binding"/>
    <property type="evidence" value="ECO:0007669"/>
    <property type="project" value="InterPro"/>
</dbReference>
<dbReference type="Gene3D" id="2.30.22.10">
    <property type="entry name" value="Head domain of nucleotide exchange factor GrpE"/>
    <property type="match status" value="1"/>
</dbReference>
<dbReference type="InterPro" id="IPR000740">
    <property type="entry name" value="GrpE"/>
</dbReference>
<evidence type="ECO:0000256" key="1">
    <source>
        <dbReference type="ARBA" id="ARBA00009054"/>
    </source>
</evidence>
<dbReference type="PROSITE" id="PS01071">
    <property type="entry name" value="GRPE"/>
    <property type="match status" value="1"/>
</dbReference>
<name>A0A075GYU1_9ARCH</name>
<dbReference type="PANTHER" id="PTHR21237:SF23">
    <property type="entry name" value="GRPE PROTEIN HOMOLOG, MITOCHONDRIAL"/>
    <property type="match status" value="1"/>
</dbReference>
<dbReference type="InterPro" id="IPR013805">
    <property type="entry name" value="GrpE_CC"/>
</dbReference>
<keyword evidence="5" id="KW-0175">Coiled coil</keyword>
<dbReference type="PANTHER" id="PTHR21237">
    <property type="entry name" value="GRPE PROTEIN"/>
    <property type="match status" value="1"/>
</dbReference>